<dbReference type="Gene3D" id="1.10.260.40">
    <property type="entry name" value="lambda repressor-like DNA-binding domains"/>
    <property type="match status" value="1"/>
</dbReference>
<evidence type="ECO:0000313" key="2">
    <source>
        <dbReference type="EMBL" id="VDG76198.1"/>
    </source>
</evidence>
<dbReference type="Pfam" id="PF01381">
    <property type="entry name" value="HTH_3"/>
    <property type="match status" value="1"/>
</dbReference>
<reference evidence="2 3" key="1">
    <citation type="submission" date="2018-11" db="EMBL/GenBank/DDBJ databases">
        <authorList>
            <consortium name="Pathogen Informatics"/>
        </authorList>
    </citation>
    <scope>NUCLEOTIDE SEQUENCE [LARGE SCALE GENOMIC DNA]</scope>
    <source>
        <strain evidence="2 3">NCTC10327</strain>
    </source>
</reference>
<sequence length="76" mass="8316">MDVSAEIRAEMARQGVTVTEVAAAANVSRNWLSSRINGRVAIRLDDLGLVSQALNIPAYEFVRRASENRRCEAKAA</sequence>
<evidence type="ECO:0000259" key="1">
    <source>
        <dbReference type="PROSITE" id="PS50943"/>
    </source>
</evidence>
<dbReference type="SUPFAM" id="SSF47413">
    <property type="entry name" value="lambda repressor-like DNA-binding domains"/>
    <property type="match status" value="1"/>
</dbReference>
<accession>A0A7Z8Y9J3</accession>
<dbReference type="RefSeq" id="WP_185933925.1">
    <property type="nucleotide sequence ID" value="NZ_UYIO01000001.1"/>
</dbReference>
<name>A0A7Z8Y9J3_9ACTO</name>
<dbReference type="Proteomes" id="UP000269974">
    <property type="component" value="Unassembled WGS sequence"/>
</dbReference>
<protein>
    <submittedName>
        <fullName evidence="2">Helix-turn-helix</fullName>
    </submittedName>
</protein>
<dbReference type="InterPro" id="IPR001387">
    <property type="entry name" value="Cro/C1-type_HTH"/>
</dbReference>
<organism evidence="2 3">
    <name type="scientific">Actinobaculum suis</name>
    <dbReference type="NCBI Taxonomy" id="1657"/>
    <lineage>
        <taxon>Bacteria</taxon>
        <taxon>Bacillati</taxon>
        <taxon>Actinomycetota</taxon>
        <taxon>Actinomycetes</taxon>
        <taxon>Actinomycetales</taxon>
        <taxon>Actinomycetaceae</taxon>
        <taxon>Actinobaculum</taxon>
    </lineage>
</organism>
<dbReference type="SMART" id="SM00530">
    <property type="entry name" value="HTH_XRE"/>
    <property type="match status" value="1"/>
</dbReference>
<dbReference type="CDD" id="cd00093">
    <property type="entry name" value="HTH_XRE"/>
    <property type="match status" value="1"/>
</dbReference>
<dbReference type="GO" id="GO:0003677">
    <property type="term" value="F:DNA binding"/>
    <property type="evidence" value="ECO:0007669"/>
    <property type="project" value="InterPro"/>
</dbReference>
<proteinExistence type="predicted"/>
<dbReference type="EMBL" id="UYIO01000001">
    <property type="protein sequence ID" value="VDG76198.1"/>
    <property type="molecule type" value="Genomic_DNA"/>
</dbReference>
<evidence type="ECO:0000313" key="3">
    <source>
        <dbReference type="Proteomes" id="UP000269974"/>
    </source>
</evidence>
<dbReference type="PROSITE" id="PS50943">
    <property type="entry name" value="HTH_CROC1"/>
    <property type="match status" value="1"/>
</dbReference>
<comment type="caution">
    <text evidence="2">The sequence shown here is derived from an EMBL/GenBank/DDBJ whole genome shotgun (WGS) entry which is preliminary data.</text>
</comment>
<gene>
    <name evidence="2" type="ORF">NCTC10327_00860</name>
</gene>
<feature type="domain" description="HTH cro/C1-type" evidence="1">
    <location>
        <begin position="7"/>
        <end position="61"/>
    </location>
</feature>
<dbReference type="InterPro" id="IPR010982">
    <property type="entry name" value="Lambda_DNA-bd_dom_sf"/>
</dbReference>
<dbReference type="AlphaFoldDB" id="A0A7Z8Y9J3"/>